<evidence type="ECO:0000313" key="3">
    <source>
        <dbReference type="Proteomes" id="UP000017861"/>
    </source>
</evidence>
<dbReference type="EMBL" id="AYLP01000918">
    <property type="protein sequence ID" value="ESS55278.1"/>
    <property type="molecule type" value="Genomic_DNA"/>
</dbReference>
<dbReference type="AlphaFoldDB" id="V5AT59"/>
<sequence>MCLCFRQRPHLRSSSADQESKESNGRERQIAHTQIPHAITHTHTRSQRNVCTQPQHKQKKKGKTNKAWDDQRTHSLIAPVKQNTHTEGEREVAHSMQ</sequence>
<gene>
    <name evidence="2" type="ORF">TCDM_13261</name>
</gene>
<reference evidence="2 3" key="1">
    <citation type="journal article" date="2014" name="Genome Announc.">
        <title>Trypanosoma cruzi Clone Dm28c Draft Genome Sequence.</title>
        <authorList>
            <person name="Grisard E.C."/>
            <person name="Teixeira S.M."/>
            <person name="de Almeida L.G."/>
            <person name="Stoco P.H."/>
            <person name="Gerber A.L."/>
            <person name="Talavera-Lopez C."/>
            <person name="Lima O.C."/>
            <person name="Andersson B."/>
            <person name="de Vasconcelos A.T."/>
        </authorList>
    </citation>
    <scope>NUCLEOTIDE SEQUENCE [LARGE SCALE GENOMIC DNA]</scope>
    <source>
        <strain evidence="2 3">Dm28c</strain>
    </source>
</reference>
<accession>V5AT59</accession>
<evidence type="ECO:0000256" key="1">
    <source>
        <dbReference type="SAM" id="MobiDB-lite"/>
    </source>
</evidence>
<dbReference type="Proteomes" id="UP000017861">
    <property type="component" value="Unassembled WGS sequence"/>
</dbReference>
<dbReference type="VEuPathDB" id="TriTrypDB:TCDM_13261"/>
<name>V5AT59_TRYCR</name>
<comment type="caution">
    <text evidence="2">The sequence shown here is derived from an EMBL/GenBank/DDBJ whole genome shotgun (WGS) entry which is preliminary data.</text>
</comment>
<feature type="region of interest" description="Disordered" evidence="1">
    <location>
        <begin position="1"/>
        <end position="97"/>
    </location>
</feature>
<protein>
    <submittedName>
        <fullName evidence="2">Uncharacterized protein</fullName>
    </submittedName>
</protein>
<organism evidence="2 3">
    <name type="scientific">Trypanosoma cruzi Dm28c</name>
    <dbReference type="NCBI Taxonomy" id="1416333"/>
    <lineage>
        <taxon>Eukaryota</taxon>
        <taxon>Discoba</taxon>
        <taxon>Euglenozoa</taxon>
        <taxon>Kinetoplastea</taxon>
        <taxon>Metakinetoplastina</taxon>
        <taxon>Trypanosomatida</taxon>
        <taxon>Trypanosomatidae</taxon>
        <taxon>Trypanosoma</taxon>
        <taxon>Schizotrypanum</taxon>
    </lineage>
</organism>
<feature type="compositionally biased region" description="Basic and acidic residues" evidence="1">
    <location>
        <begin position="84"/>
        <end position="97"/>
    </location>
</feature>
<feature type="compositionally biased region" description="Basic and acidic residues" evidence="1">
    <location>
        <begin position="18"/>
        <end position="30"/>
    </location>
</feature>
<proteinExistence type="predicted"/>
<evidence type="ECO:0000313" key="2">
    <source>
        <dbReference type="EMBL" id="ESS55278.1"/>
    </source>
</evidence>